<keyword evidence="3" id="KW-0804">Transcription</keyword>
<evidence type="ECO:0000256" key="1">
    <source>
        <dbReference type="ARBA" id="ARBA00004123"/>
    </source>
</evidence>
<dbReference type="Proteomes" id="UP000054279">
    <property type="component" value="Unassembled WGS sequence"/>
</dbReference>
<evidence type="ECO:0000256" key="5">
    <source>
        <dbReference type="SAM" id="MobiDB-lite"/>
    </source>
</evidence>
<comment type="subcellular location">
    <subcellularLocation>
        <location evidence="1">Nucleus</location>
    </subcellularLocation>
</comment>
<accession>A0A0C9TQN5</accession>
<feature type="compositionally biased region" description="Low complexity" evidence="5">
    <location>
        <begin position="145"/>
        <end position="155"/>
    </location>
</feature>
<dbReference type="AlphaFoldDB" id="A0A0C9TQN5"/>
<evidence type="ECO:0000313" key="7">
    <source>
        <dbReference type="EMBL" id="KIJ32428.1"/>
    </source>
</evidence>
<dbReference type="GO" id="GO:0006368">
    <property type="term" value="P:transcription elongation by RNA polymerase II"/>
    <property type="evidence" value="ECO:0007669"/>
    <property type="project" value="InterPro"/>
</dbReference>
<feature type="region of interest" description="Disordered" evidence="5">
    <location>
        <begin position="216"/>
        <end position="236"/>
    </location>
</feature>
<dbReference type="InterPro" id="IPR031336">
    <property type="entry name" value="CDC73_C"/>
</dbReference>
<dbReference type="HOGENOM" id="CLU_025849_2_1_1"/>
<reference evidence="7 8" key="1">
    <citation type="submission" date="2014-06" db="EMBL/GenBank/DDBJ databases">
        <title>Evolutionary Origins and Diversification of the Mycorrhizal Mutualists.</title>
        <authorList>
            <consortium name="DOE Joint Genome Institute"/>
            <consortium name="Mycorrhizal Genomics Consortium"/>
            <person name="Kohler A."/>
            <person name="Kuo A."/>
            <person name="Nagy L.G."/>
            <person name="Floudas D."/>
            <person name="Copeland A."/>
            <person name="Barry K.W."/>
            <person name="Cichocki N."/>
            <person name="Veneault-Fourrey C."/>
            <person name="LaButti K."/>
            <person name="Lindquist E.A."/>
            <person name="Lipzen A."/>
            <person name="Lundell T."/>
            <person name="Morin E."/>
            <person name="Murat C."/>
            <person name="Riley R."/>
            <person name="Ohm R."/>
            <person name="Sun H."/>
            <person name="Tunlid A."/>
            <person name="Henrissat B."/>
            <person name="Grigoriev I.V."/>
            <person name="Hibbett D.S."/>
            <person name="Martin F."/>
        </authorList>
    </citation>
    <scope>NUCLEOTIDE SEQUENCE [LARGE SCALE GENOMIC DNA]</scope>
    <source>
        <strain evidence="7 8">SS14</strain>
    </source>
</reference>
<evidence type="ECO:0000256" key="4">
    <source>
        <dbReference type="ARBA" id="ARBA00023242"/>
    </source>
</evidence>
<feature type="domain" description="Cell division control protein 73 C-terminal" evidence="6">
    <location>
        <begin position="242"/>
        <end position="410"/>
    </location>
</feature>
<dbReference type="Gene3D" id="3.40.50.11990">
    <property type="entry name" value="RNA polymerase II accessory factor, Cdc73 C-terminal domain"/>
    <property type="match status" value="1"/>
</dbReference>
<evidence type="ECO:0000256" key="2">
    <source>
        <dbReference type="ARBA" id="ARBA00010427"/>
    </source>
</evidence>
<name>A0A0C9TQN5_SPHS4</name>
<proteinExistence type="inferred from homology"/>
<gene>
    <name evidence="7" type="ORF">M422DRAFT_70583</name>
</gene>
<sequence>MASEDPLLILQNAIKSNFSITYATNDGDSVATLQEATHVQFSPTIRLPKTTPTRFRKASSTATDPKASPNDFLNLDALLVAWLGRDASGTEYMKLVRELGGATFVSITERKGVVEWLEGKTSEHDRIVPLAGGTTTPGGTPPTLPSGLPSIPTLGVTSSPSKRRYVADISDLESVKKIKRDEVELRDRTTVLRGTKPNNFQSIRNSVGERLKKVKEMSKSGAVPPPVAPRPDPKLLAKKNRNNFPIIMISSSPTALITMYNVKRFLQDSIFETSADARTRAAAEGNSRAEDVIPIYRRKTQVDATGKETESFQRYVIVDGVDALKKFGEDPWDRVICVMTTGQAWQFRPYKWSEPRQLFHHVKGIYVSWSNDPANTKIKDWNVSEIKIDPHRRHVDKSVVAHFWKMLDSWTMTNKPWLMT</sequence>
<keyword evidence="8" id="KW-1185">Reference proteome</keyword>
<protein>
    <recommendedName>
        <fullName evidence="6">Cell division control protein 73 C-terminal domain-containing protein</fullName>
    </recommendedName>
</protein>
<dbReference type="InterPro" id="IPR007852">
    <property type="entry name" value="Cdc73/Parafibromin"/>
</dbReference>
<dbReference type="PANTHER" id="PTHR12466:SF8">
    <property type="entry name" value="PARAFIBROMIN"/>
    <property type="match status" value="1"/>
</dbReference>
<evidence type="ECO:0000259" key="6">
    <source>
        <dbReference type="Pfam" id="PF05179"/>
    </source>
</evidence>
<dbReference type="FunFam" id="3.40.50.11990:FF:000004">
    <property type="entry name" value="Potential RNA Pol II elongation accessory factor"/>
    <property type="match status" value="1"/>
</dbReference>
<evidence type="ECO:0000313" key="8">
    <source>
        <dbReference type="Proteomes" id="UP000054279"/>
    </source>
</evidence>
<dbReference type="Pfam" id="PF05179">
    <property type="entry name" value="CDC73_C"/>
    <property type="match status" value="1"/>
</dbReference>
<feature type="region of interest" description="Disordered" evidence="5">
    <location>
        <begin position="127"/>
        <end position="157"/>
    </location>
</feature>
<dbReference type="GO" id="GO:0032968">
    <property type="term" value="P:positive regulation of transcription elongation by RNA polymerase II"/>
    <property type="evidence" value="ECO:0007669"/>
    <property type="project" value="TreeGrafter"/>
</dbReference>
<dbReference type="OrthoDB" id="2186602at2759"/>
<dbReference type="PANTHER" id="PTHR12466">
    <property type="entry name" value="CDC73 DOMAIN PROTEIN"/>
    <property type="match status" value="1"/>
</dbReference>
<dbReference type="EMBL" id="KN837227">
    <property type="protein sequence ID" value="KIJ32428.1"/>
    <property type="molecule type" value="Genomic_DNA"/>
</dbReference>
<dbReference type="GO" id="GO:0000993">
    <property type="term" value="F:RNA polymerase II complex binding"/>
    <property type="evidence" value="ECO:0007669"/>
    <property type="project" value="TreeGrafter"/>
</dbReference>
<organism evidence="7 8">
    <name type="scientific">Sphaerobolus stellatus (strain SS14)</name>
    <dbReference type="NCBI Taxonomy" id="990650"/>
    <lineage>
        <taxon>Eukaryota</taxon>
        <taxon>Fungi</taxon>
        <taxon>Dikarya</taxon>
        <taxon>Basidiomycota</taxon>
        <taxon>Agaricomycotina</taxon>
        <taxon>Agaricomycetes</taxon>
        <taxon>Phallomycetidae</taxon>
        <taxon>Geastrales</taxon>
        <taxon>Sphaerobolaceae</taxon>
        <taxon>Sphaerobolus</taxon>
    </lineage>
</organism>
<comment type="similarity">
    <text evidence="2">Belongs to the CDC73 family.</text>
</comment>
<evidence type="ECO:0000256" key="3">
    <source>
        <dbReference type="ARBA" id="ARBA00023163"/>
    </source>
</evidence>
<dbReference type="GO" id="GO:0016593">
    <property type="term" value="C:Cdc73/Paf1 complex"/>
    <property type="evidence" value="ECO:0007669"/>
    <property type="project" value="InterPro"/>
</dbReference>
<dbReference type="InterPro" id="IPR038103">
    <property type="entry name" value="CDC73_C_sf"/>
</dbReference>
<keyword evidence="4" id="KW-0539">Nucleus</keyword>